<dbReference type="GO" id="GO:0061908">
    <property type="term" value="C:phagophore"/>
    <property type="evidence" value="ECO:0007669"/>
    <property type="project" value="TreeGrafter"/>
</dbReference>
<dbReference type="InterPro" id="IPR026849">
    <property type="entry name" value="ATG2"/>
</dbReference>
<reference evidence="12" key="2">
    <citation type="journal article" date="2022" name="Hortic Res">
        <title>The genome of Dioscorea zingiberensis sheds light on the biosynthesis, origin and evolution of the medicinally important diosgenin saponins.</title>
        <authorList>
            <person name="Li Y."/>
            <person name="Tan C."/>
            <person name="Li Z."/>
            <person name="Guo J."/>
            <person name="Li S."/>
            <person name="Chen X."/>
            <person name="Wang C."/>
            <person name="Dai X."/>
            <person name="Yang H."/>
            <person name="Song W."/>
            <person name="Hou L."/>
            <person name="Xu J."/>
            <person name="Tong Z."/>
            <person name="Xu A."/>
            <person name="Yuan X."/>
            <person name="Wang W."/>
            <person name="Yang Q."/>
            <person name="Chen L."/>
            <person name="Sun Z."/>
            <person name="Wang K."/>
            <person name="Pan B."/>
            <person name="Chen J."/>
            <person name="Bao Y."/>
            <person name="Liu F."/>
            <person name="Qi X."/>
            <person name="Gang D.R."/>
            <person name="Wen J."/>
            <person name="Li J."/>
        </authorList>
    </citation>
    <scope>NUCLEOTIDE SEQUENCE</scope>
    <source>
        <strain evidence="12">Dzin_1.0</strain>
    </source>
</reference>
<keyword evidence="5" id="KW-0813">Transport</keyword>
<keyword evidence="6" id="KW-0256">Endoplasmic reticulum</keyword>
<dbReference type="GO" id="GO:0000045">
    <property type="term" value="P:autophagosome assembly"/>
    <property type="evidence" value="ECO:0007669"/>
    <property type="project" value="TreeGrafter"/>
</dbReference>
<reference evidence="12" key="1">
    <citation type="submission" date="2021-03" db="EMBL/GenBank/DDBJ databases">
        <authorList>
            <person name="Li Z."/>
            <person name="Yang C."/>
        </authorList>
    </citation>
    <scope>NUCLEOTIDE SEQUENCE</scope>
    <source>
        <strain evidence="12">Dzin_1.0</strain>
        <tissue evidence="12">Leaf</tissue>
    </source>
</reference>
<dbReference type="Proteomes" id="UP001085076">
    <property type="component" value="Miscellaneous, Linkage group lg02"/>
</dbReference>
<evidence type="ECO:0000256" key="11">
    <source>
        <dbReference type="ARBA" id="ARBA00024615"/>
    </source>
</evidence>
<dbReference type="OrthoDB" id="18982at2759"/>
<evidence type="ECO:0000256" key="8">
    <source>
        <dbReference type="ARBA" id="ARBA00023055"/>
    </source>
</evidence>
<keyword evidence="7" id="KW-0072">Autophagy</keyword>
<comment type="similarity">
    <text evidence="3">Belongs to the ATG2 family.</text>
</comment>
<dbReference type="GO" id="GO:0061723">
    <property type="term" value="P:glycophagy"/>
    <property type="evidence" value="ECO:0007669"/>
    <property type="project" value="TreeGrafter"/>
</dbReference>
<evidence type="ECO:0000256" key="7">
    <source>
        <dbReference type="ARBA" id="ARBA00023006"/>
    </source>
</evidence>
<dbReference type="GO" id="GO:0032266">
    <property type="term" value="F:phosphatidylinositol-3-phosphate binding"/>
    <property type="evidence" value="ECO:0007669"/>
    <property type="project" value="TreeGrafter"/>
</dbReference>
<comment type="catalytic activity">
    <reaction evidence="11">
        <text>a 1,2-diacyl-sn-glycero-3-phosphoethanolamine(in) = a 1,2-diacyl-sn-glycero-3-phosphoethanolamine(out)</text>
        <dbReference type="Rhea" id="RHEA:38895"/>
        <dbReference type="ChEBI" id="CHEBI:64612"/>
    </reaction>
</comment>
<name>A0A9D5D1W3_9LILI</name>
<dbReference type="Pfam" id="PF13329">
    <property type="entry name" value="ATG2_CAD"/>
    <property type="match status" value="1"/>
</dbReference>
<dbReference type="GO" id="GO:0043495">
    <property type="term" value="F:protein-membrane adaptor activity"/>
    <property type="evidence" value="ECO:0007669"/>
    <property type="project" value="TreeGrafter"/>
</dbReference>
<comment type="caution">
    <text evidence="12">The sequence shown here is derived from an EMBL/GenBank/DDBJ whole genome shotgun (WGS) entry which is preliminary data.</text>
</comment>
<evidence type="ECO:0000256" key="1">
    <source>
        <dbReference type="ARBA" id="ARBA00004406"/>
    </source>
</evidence>
<dbReference type="GO" id="GO:0061709">
    <property type="term" value="P:reticulophagy"/>
    <property type="evidence" value="ECO:0007669"/>
    <property type="project" value="TreeGrafter"/>
</dbReference>
<dbReference type="GO" id="GO:0006869">
    <property type="term" value="P:lipid transport"/>
    <property type="evidence" value="ECO:0007669"/>
    <property type="project" value="UniProtKB-KW"/>
</dbReference>
<evidence type="ECO:0000256" key="2">
    <source>
        <dbReference type="ARBA" id="ARBA00004623"/>
    </source>
</evidence>
<dbReference type="GO" id="GO:0034727">
    <property type="term" value="P:piecemeal microautophagy of the nucleus"/>
    <property type="evidence" value="ECO:0007669"/>
    <property type="project" value="TreeGrafter"/>
</dbReference>
<keyword evidence="8" id="KW-0445">Lipid transport</keyword>
<dbReference type="PANTHER" id="PTHR13190">
    <property type="entry name" value="AUTOPHAGY-RELATED 2, ISOFORM A"/>
    <property type="match status" value="1"/>
</dbReference>
<evidence type="ECO:0000256" key="10">
    <source>
        <dbReference type="ARBA" id="ARBA00024479"/>
    </source>
</evidence>
<sequence>MNHGEGELRGSIVDRDKKPPFNTQDLLLISCSNSTIKRGDGEGANALSFGSAGTTITHIKNPTLHQIFTSITLPCGTFVVPGGRMDWISALSCFFTLPQGPELADSDNSRNRSDADDAVYISSFFLELVDIALSFEPHKFDEAVQPVEESCEKYVACLLAAASLNVSHHAMANSSTNEYKFQLQDVGLLICESSGSKSNRISISMTEARMPLGRWSLILSFKTIHESCAKAFKLDLEVVKPDPLTPLEEYRLHLELLPIRLHLDQSQLNFLIHFFGKDADRISSQPNEPNDVEKSEISGKKKVNYGKKAIVEEALLPFFQAKKHYGNCSYNYFLQGIDLQLKHVCAVGVYGWNSICETVAGQWLEDISHNQVHKLLKGLPPIRSLYAVSSGASKLVSLPIKSYKKDHKLLKGMQRGARAFIRSISLEAVGLGVHLAAGAHEVLLQTEYILTSIPPSMPSSERDKREMTVRSNQPKDAQQGIRRACESISDGLGRTASALVGTPFKTHSSAGEVWAGPALVTAILAAPAAAMAPVSASARSCALCSSWTWIQSIKRNPWRSILATNSRIVEKGERRKGVPAYGGKLCLQHVRKAAIQKQNS</sequence>
<dbReference type="PANTHER" id="PTHR13190:SF1">
    <property type="entry name" value="AUTOPHAGY-RELATED 2, ISOFORM A"/>
    <property type="match status" value="1"/>
</dbReference>
<evidence type="ECO:0000313" key="13">
    <source>
        <dbReference type="Proteomes" id="UP001085076"/>
    </source>
</evidence>
<evidence type="ECO:0000256" key="6">
    <source>
        <dbReference type="ARBA" id="ARBA00022824"/>
    </source>
</evidence>
<evidence type="ECO:0000313" key="12">
    <source>
        <dbReference type="EMBL" id="KAJ0983593.1"/>
    </source>
</evidence>
<gene>
    <name evidence="12" type="ORF">J5N97_011848</name>
</gene>
<dbReference type="EMBL" id="JAGGNH010000002">
    <property type="protein sequence ID" value="KAJ0983593.1"/>
    <property type="molecule type" value="Genomic_DNA"/>
</dbReference>
<keyword evidence="9" id="KW-0472">Membrane</keyword>
<dbReference type="GO" id="GO:0000422">
    <property type="term" value="P:autophagy of mitochondrion"/>
    <property type="evidence" value="ECO:0007669"/>
    <property type="project" value="TreeGrafter"/>
</dbReference>
<evidence type="ECO:0000256" key="3">
    <source>
        <dbReference type="ARBA" id="ARBA00009714"/>
    </source>
</evidence>
<evidence type="ECO:0000256" key="5">
    <source>
        <dbReference type="ARBA" id="ARBA00022448"/>
    </source>
</evidence>
<comment type="subcellular location">
    <subcellularLocation>
        <location evidence="1">Endoplasmic reticulum membrane</location>
        <topology evidence="1">Peripheral membrane protein</topology>
    </subcellularLocation>
    <subcellularLocation>
        <location evidence="2">Preautophagosomal structure membrane</location>
        <topology evidence="2">Peripheral membrane protein</topology>
    </subcellularLocation>
</comment>
<protein>
    <recommendedName>
        <fullName evidence="4">Autophagy-related protein 2</fullName>
    </recommendedName>
</protein>
<dbReference type="AlphaFoldDB" id="A0A9D5D1W3"/>
<proteinExistence type="inferred from homology"/>
<keyword evidence="13" id="KW-1185">Reference proteome</keyword>
<organism evidence="12 13">
    <name type="scientific">Dioscorea zingiberensis</name>
    <dbReference type="NCBI Taxonomy" id="325984"/>
    <lineage>
        <taxon>Eukaryota</taxon>
        <taxon>Viridiplantae</taxon>
        <taxon>Streptophyta</taxon>
        <taxon>Embryophyta</taxon>
        <taxon>Tracheophyta</taxon>
        <taxon>Spermatophyta</taxon>
        <taxon>Magnoliopsida</taxon>
        <taxon>Liliopsida</taxon>
        <taxon>Dioscoreales</taxon>
        <taxon>Dioscoreaceae</taxon>
        <taxon>Dioscorea</taxon>
    </lineage>
</organism>
<evidence type="ECO:0000256" key="4">
    <source>
        <dbReference type="ARBA" id="ARBA00018070"/>
    </source>
</evidence>
<evidence type="ECO:0000256" key="9">
    <source>
        <dbReference type="ARBA" id="ARBA00023136"/>
    </source>
</evidence>
<dbReference type="GO" id="GO:0005789">
    <property type="term" value="C:endoplasmic reticulum membrane"/>
    <property type="evidence" value="ECO:0007669"/>
    <property type="project" value="UniProtKB-SubCell"/>
</dbReference>
<accession>A0A9D5D1W3</accession>
<comment type="catalytic activity">
    <reaction evidence="10">
        <text>a 1,2-diacyl-sn-glycero-3-phospho-L-serine(in) = a 1,2-diacyl-sn-glycero-3-phospho-L-serine(out)</text>
        <dbReference type="Rhea" id="RHEA:38663"/>
        <dbReference type="ChEBI" id="CHEBI:57262"/>
    </reaction>
</comment>
<dbReference type="GO" id="GO:0034045">
    <property type="term" value="C:phagophore assembly site membrane"/>
    <property type="evidence" value="ECO:0007669"/>
    <property type="project" value="UniProtKB-SubCell"/>
</dbReference>